<organism evidence="1 2">
    <name type="scientific">Nemania bipapillata</name>
    <dbReference type="NCBI Taxonomy" id="110536"/>
    <lineage>
        <taxon>Eukaryota</taxon>
        <taxon>Fungi</taxon>
        <taxon>Dikarya</taxon>
        <taxon>Ascomycota</taxon>
        <taxon>Pezizomycotina</taxon>
        <taxon>Sordariomycetes</taxon>
        <taxon>Xylariomycetidae</taxon>
        <taxon>Xylariales</taxon>
        <taxon>Xylariaceae</taxon>
        <taxon>Nemania</taxon>
    </lineage>
</organism>
<sequence>MVGTGPPDRVTSKTSDLLSNFLGTNDTLKFLDLSGYSGKLEDGQLGWGLSGALGGLKDNTTLHQLRLRNHNMGAAEDLSELCRIIKANKGLAMFDIQHNDFDHHQFSKLVQALSYNQQLISFPTSDADREYAVSKEKRLLSKTQRRPTIKAHERLTKSAESRLDGVLTGLHKQWDSEATKVKEILERNRNDPANQVLELESQYLEAWDDDSLPLWLAPKPTQQDKRIRRASESSLMTSAGDMSPLQTSSPISTTGFEALSTFRASYPPRKTYMIEEETLA</sequence>
<name>A0ACC2IFQ2_9PEZI</name>
<evidence type="ECO:0000313" key="2">
    <source>
        <dbReference type="Proteomes" id="UP001153334"/>
    </source>
</evidence>
<protein>
    <submittedName>
        <fullName evidence="1">Uncharacterized protein</fullName>
    </submittedName>
</protein>
<proteinExistence type="predicted"/>
<evidence type="ECO:0000313" key="1">
    <source>
        <dbReference type="EMBL" id="KAJ8113987.1"/>
    </source>
</evidence>
<reference evidence="1" key="1">
    <citation type="submission" date="2022-11" db="EMBL/GenBank/DDBJ databases">
        <title>Genome Sequence of Nemania bipapillata.</title>
        <authorList>
            <person name="Buettner E."/>
        </authorList>
    </citation>
    <scope>NUCLEOTIDE SEQUENCE</scope>
    <source>
        <strain evidence="1">CP14</strain>
    </source>
</reference>
<comment type="caution">
    <text evidence="1">The sequence shown here is derived from an EMBL/GenBank/DDBJ whole genome shotgun (WGS) entry which is preliminary data.</text>
</comment>
<dbReference type="EMBL" id="JAPESX010001460">
    <property type="protein sequence ID" value="KAJ8113987.1"/>
    <property type="molecule type" value="Genomic_DNA"/>
</dbReference>
<keyword evidence="2" id="KW-1185">Reference proteome</keyword>
<accession>A0ACC2IFQ2</accession>
<gene>
    <name evidence="1" type="ORF">ONZ43_g5012</name>
</gene>
<dbReference type="Proteomes" id="UP001153334">
    <property type="component" value="Unassembled WGS sequence"/>
</dbReference>